<keyword evidence="2" id="KW-1185">Reference proteome</keyword>
<sequence>MISQAPVLLRWAQDIQLKDVKASESKRSWQIPPGVDKNLNKYAIRLLLSPNLAHYNNDSVVKILMGITKCKLWGLSPTIRMDDDGKWDWLEARAHELLSQHKSKIKKLISYAHHKKSVGNKDWHIVELCQHLIDIGIKSVKTNLVVTKAMCVRIAFLCQVLSDHGNNTNYWPNVNNELEKVHAITCQKCLAHDMIKPSKEMRQTATLQDGGETQTKLHISERSPLPLAFHSRSHDEWEGEWKG</sequence>
<organism evidence="1 2">
    <name type="scientific">Obba rivulosa</name>
    <dbReference type="NCBI Taxonomy" id="1052685"/>
    <lineage>
        <taxon>Eukaryota</taxon>
        <taxon>Fungi</taxon>
        <taxon>Dikarya</taxon>
        <taxon>Basidiomycota</taxon>
        <taxon>Agaricomycotina</taxon>
        <taxon>Agaricomycetes</taxon>
        <taxon>Polyporales</taxon>
        <taxon>Gelatoporiaceae</taxon>
        <taxon>Obba</taxon>
    </lineage>
</organism>
<gene>
    <name evidence="1" type="ORF">OBBRIDRAFT_808623</name>
</gene>
<dbReference type="EMBL" id="KV722761">
    <property type="protein sequence ID" value="OCH83932.1"/>
    <property type="molecule type" value="Genomic_DNA"/>
</dbReference>
<dbReference type="Proteomes" id="UP000250043">
    <property type="component" value="Unassembled WGS sequence"/>
</dbReference>
<name>A0A8E2ANM9_9APHY</name>
<evidence type="ECO:0000313" key="1">
    <source>
        <dbReference type="EMBL" id="OCH83932.1"/>
    </source>
</evidence>
<proteinExistence type="predicted"/>
<dbReference type="OrthoDB" id="3267821at2759"/>
<dbReference type="AlphaFoldDB" id="A0A8E2ANM9"/>
<protein>
    <submittedName>
        <fullName evidence="1">Uncharacterized protein</fullName>
    </submittedName>
</protein>
<accession>A0A8E2ANM9</accession>
<evidence type="ECO:0000313" key="2">
    <source>
        <dbReference type="Proteomes" id="UP000250043"/>
    </source>
</evidence>
<reference evidence="1 2" key="1">
    <citation type="submission" date="2016-07" db="EMBL/GenBank/DDBJ databases">
        <title>Draft genome of the white-rot fungus Obba rivulosa 3A-2.</title>
        <authorList>
            <consortium name="DOE Joint Genome Institute"/>
            <person name="Miettinen O."/>
            <person name="Riley R."/>
            <person name="Acob R."/>
            <person name="Barry K."/>
            <person name="Cullen D."/>
            <person name="De Vries R."/>
            <person name="Hainaut M."/>
            <person name="Hatakka A."/>
            <person name="Henrissat B."/>
            <person name="Hilden K."/>
            <person name="Kuo R."/>
            <person name="Labutti K."/>
            <person name="Lipzen A."/>
            <person name="Makela M.R."/>
            <person name="Sandor L."/>
            <person name="Spatafora J.W."/>
            <person name="Grigoriev I.V."/>
            <person name="Hibbett D.S."/>
        </authorList>
    </citation>
    <scope>NUCLEOTIDE SEQUENCE [LARGE SCALE GENOMIC DNA]</scope>
    <source>
        <strain evidence="1 2">3A-2</strain>
    </source>
</reference>